<dbReference type="AlphaFoldDB" id="A0A084Y081"/>
<dbReference type="Proteomes" id="UP000019812">
    <property type="component" value="Unassembled WGS sequence"/>
</dbReference>
<reference evidence="2 3" key="1">
    <citation type="submission" date="2014-07" db="EMBL/GenBank/DDBJ databases">
        <title>Expanding our view of genomic diversity in Candidatus Accumulibacter clades.</title>
        <authorList>
            <person name="Skennerton C.T."/>
            <person name="Barr J.J."/>
            <person name="Slater F.R."/>
            <person name="Bond P.L."/>
            <person name="Tyson G.W."/>
        </authorList>
    </citation>
    <scope>NUCLEOTIDE SEQUENCE [LARGE SCALE GENOMIC DNA]</scope>
    <source>
        <strain evidence="3">SK-01</strain>
    </source>
</reference>
<evidence type="ECO:0000313" key="3">
    <source>
        <dbReference type="Proteomes" id="UP000019812"/>
    </source>
</evidence>
<sequence length="159" mass="17113">MRAESDALTPSTATRQAVWQRIETALAAPAREVPPPAWWKRRAFWSTFALGGLVAALVAGIALRQQAPQQVDFDWVASRGIAWHLPIADFAAPTPLLIHELQALGVAVDWQRGTNEIRLSAQIPAPPPAGLADWQTRWGVVAAPGQPLSLILVRPGAAP</sequence>
<keyword evidence="1" id="KW-0472">Membrane</keyword>
<dbReference type="STRING" id="1457154.CAPSK01_001977"/>
<proteinExistence type="predicted"/>
<keyword evidence="1" id="KW-0812">Transmembrane</keyword>
<accession>A0A084Y081</accession>
<organism evidence="2 3">
    <name type="scientific">Candidatus Accumulibacter vicinus</name>
    <dbReference type="NCBI Taxonomy" id="2954382"/>
    <lineage>
        <taxon>Bacteria</taxon>
        <taxon>Pseudomonadati</taxon>
        <taxon>Pseudomonadota</taxon>
        <taxon>Betaproteobacteria</taxon>
        <taxon>Candidatus Accumulibacter</taxon>
    </lineage>
</organism>
<gene>
    <name evidence="2" type="ORF">CAPSK01_001977</name>
</gene>
<dbReference type="EMBL" id="JDSS02000021">
    <property type="protein sequence ID" value="KFB68125.1"/>
    <property type="molecule type" value="Genomic_DNA"/>
</dbReference>
<evidence type="ECO:0000313" key="2">
    <source>
        <dbReference type="EMBL" id="KFB68125.1"/>
    </source>
</evidence>
<evidence type="ECO:0000256" key="1">
    <source>
        <dbReference type="SAM" id="Phobius"/>
    </source>
</evidence>
<name>A0A084Y081_9PROT</name>
<feature type="transmembrane region" description="Helical" evidence="1">
    <location>
        <begin position="43"/>
        <end position="63"/>
    </location>
</feature>
<comment type="caution">
    <text evidence="2">The sequence shown here is derived from an EMBL/GenBank/DDBJ whole genome shotgun (WGS) entry which is preliminary data.</text>
</comment>
<keyword evidence="1" id="KW-1133">Transmembrane helix</keyword>
<protein>
    <submittedName>
        <fullName evidence="2">Uncharacterized protein</fullName>
    </submittedName>
</protein>